<dbReference type="RefSeq" id="WP_102244375.1">
    <property type="nucleotide sequence ID" value="NZ_CP025704.1"/>
</dbReference>
<evidence type="ECO:0000259" key="1">
    <source>
        <dbReference type="Pfam" id="PF08937"/>
    </source>
</evidence>
<name>A0A2K9NWF1_BACTC</name>
<dbReference type="Proteomes" id="UP000235584">
    <property type="component" value="Chromosome"/>
</dbReference>
<protein>
    <submittedName>
        <fullName evidence="2">Molecular chaperone Tir</fullName>
    </submittedName>
</protein>
<gene>
    <name evidence="2" type="ORF">C0V70_13435</name>
</gene>
<reference evidence="2 3" key="1">
    <citation type="submission" date="2018-01" db="EMBL/GenBank/DDBJ databases">
        <title>Complete genome sequence of Bacteriovorax stolpii DSM12778.</title>
        <authorList>
            <person name="Tang B."/>
            <person name="Chang J."/>
        </authorList>
    </citation>
    <scope>NUCLEOTIDE SEQUENCE [LARGE SCALE GENOMIC DNA]</scope>
    <source>
        <strain evidence="2 3">DSM 12778</strain>
    </source>
</reference>
<evidence type="ECO:0000313" key="3">
    <source>
        <dbReference type="Proteomes" id="UP000235584"/>
    </source>
</evidence>
<sequence length="130" mass="15107">MARRVFLSFKAEDRKRVDGLRLLAANPNFEIEFYDESVRDPYDSTNANYIKSKLTEKITRASVTVCLISEDTHTSEWVNWELEKSLEKGNKIIAMALKDVSRAVLPRKIKELNLTFHSWDHEHLAKLINS</sequence>
<organism evidence="2 3">
    <name type="scientific">Bacteriovorax stolpii</name>
    <name type="common">Bdellovibrio stolpii</name>
    <dbReference type="NCBI Taxonomy" id="960"/>
    <lineage>
        <taxon>Bacteria</taxon>
        <taxon>Pseudomonadati</taxon>
        <taxon>Bdellovibrionota</taxon>
        <taxon>Bacteriovoracia</taxon>
        <taxon>Bacteriovoracales</taxon>
        <taxon>Bacteriovoracaceae</taxon>
        <taxon>Bacteriovorax</taxon>
    </lineage>
</organism>
<dbReference type="EMBL" id="CP025704">
    <property type="protein sequence ID" value="AUN99084.1"/>
    <property type="molecule type" value="Genomic_DNA"/>
</dbReference>
<proteinExistence type="predicted"/>
<keyword evidence="3" id="KW-1185">Reference proteome</keyword>
<dbReference type="SUPFAM" id="SSF52200">
    <property type="entry name" value="Toll/Interleukin receptor TIR domain"/>
    <property type="match status" value="1"/>
</dbReference>
<dbReference type="InterPro" id="IPR035897">
    <property type="entry name" value="Toll_tir_struct_dom_sf"/>
</dbReference>
<dbReference type="KEGG" id="bsto:C0V70_13435"/>
<accession>A0A2K9NWF1</accession>
<feature type="domain" description="Thoeris protein ThsB TIR-like" evidence="1">
    <location>
        <begin position="6"/>
        <end position="99"/>
    </location>
</feature>
<evidence type="ECO:0000313" key="2">
    <source>
        <dbReference type="EMBL" id="AUN99084.1"/>
    </source>
</evidence>
<dbReference type="AlphaFoldDB" id="A0A2K9NWF1"/>
<dbReference type="Pfam" id="PF08937">
    <property type="entry name" value="ThsB_TIR"/>
    <property type="match status" value="1"/>
</dbReference>
<dbReference type="Gene3D" id="3.40.50.11200">
    <property type="match status" value="1"/>
</dbReference>
<dbReference type="InterPro" id="IPR015032">
    <property type="entry name" value="ThsB__TIR-like_domain"/>
</dbReference>